<dbReference type="AlphaFoldDB" id="A0A645G8Q4"/>
<proteinExistence type="predicted"/>
<comment type="caution">
    <text evidence="1">The sequence shown here is derived from an EMBL/GenBank/DDBJ whole genome shotgun (WGS) entry which is preliminary data.</text>
</comment>
<protein>
    <submittedName>
        <fullName evidence="1">Uncharacterized protein</fullName>
    </submittedName>
</protein>
<dbReference type="EMBL" id="VSSQ01068248">
    <property type="protein sequence ID" value="MPN20474.1"/>
    <property type="molecule type" value="Genomic_DNA"/>
</dbReference>
<evidence type="ECO:0000313" key="1">
    <source>
        <dbReference type="EMBL" id="MPN20474.1"/>
    </source>
</evidence>
<sequence>MVADGAYPVPAQPFAYCLDIFTRRGVDDAGYVGKLPDILHQRGVLVGGMLDVEKQVFTVEPRRQREGLPQREL</sequence>
<gene>
    <name evidence="1" type="ORF">SDC9_167853</name>
</gene>
<accession>A0A645G8Q4</accession>
<name>A0A645G8Q4_9ZZZZ</name>
<organism evidence="1">
    <name type="scientific">bioreactor metagenome</name>
    <dbReference type="NCBI Taxonomy" id="1076179"/>
    <lineage>
        <taxon>unclassified sequences</taxon>
        <taxon>metagenomes</taxon>
        <taxon>ecological metagenomes</taxon>
    </lineage>
</organism>
<reference evidence="1" key="1">
    <citation type="submission" date="2019-08" db="EMBL/GenBank/DDBJ databases">
        <authorList>
            <person name="Kucharzyk K."/>
            <person name="Murdoch R.W."/>
            <person name="Higgins S."/>
            <person name="Loffler F."/>
        </authorList>
    </citation>
    <scope>NUCLEOTIDE SEQUENCE</scope>
</reference>